<protein>
    <recommendedName>
        <fullName evidence="3">Transposase DDE domain-containing protein</fullName>
    </recommendedName>
</protein>
<sequence>MPWHSTVSRTRQLLPPELFEQVFTRVPSLCAEAGMVAGHTQVVDSALIKANASMDSLELKVPRETLEAHLGRVGAISRADRKAKENKATVGQQTLTATRGELQEIEARNRRWGLGQDQRTGARNKNSKYTSNKTHYSPVDPDARIAVKPGKARKLCYLLQLSVDTAHHTITHVQADLADRKENQCLPSVLGSLSGRLHQMGLGCNTLLADAGYSSGENYALLEQEGITAFIPPHGTYKGGPEGFSYNKEEDCWVCPQGKKATFRKMKVEPKGSIRKKLYLTTRRDCKGCPLRESCIGKGHEKKVEITYYREEYERVIARLKSRYGRKMKGLRQATVEPVLGTLINFLGLRKINTRVIKQAHKVMLLAATAYNLKKLLNFKPRESQTAVMALPRASAATLLMLFLAAGIEINLRKVKRD</sequence>
<keyword evidence="2" id="KW-1133">Transmembrane helix</keyword>
<feature type="transmembrane region" description="Helical" evidence="2">
    <location>
        <begin position="390"/>
        <end position="412"/>
    </location>
</feature>
<dbReference type="PANTHER" id="PTHR33408:SF4">
    <property type="entry name" value="TRANSPOSASE DDE DOMAIN-CONTAINING PROTEIN"/>
    <property type="match status" value="1"/>
</dbReference>
<accession>A0A839GM40</accession>
<evidence type="ECO:0000313" key="5">
    <source>
        <dbReference type="Proteomes" id="UP000563094"/>
    </source>
</evidence>
<feature type="domain" description="Transposase DDE" evidence="3">
    <location>
        <begin position="254"/>
        <end position="377"/>
    </location>
</feature>
<gene>
    <name evidence="4" type="ORF">FHS90_004658</name>
</gene>
<evidence type="ECO:0000256" key="2">
    <source>
        <dbReference type="SAM" id="Phobius"/>
    </source>
</evidence>
<comment type="caution">
    <text evidence="4">The sequence shown here is derived from an EMBL/GenBank/DDBJ whole genome shotgun (WGS) entry which is preliminary data.</text>
</comment>
<keyword evidence="2" id="KW-0812">Transmembrane</keyword>
<dbReference type="EMBL" id="JACJIQ010000044">
    <property type="protein sequence ID" value="MBA9079912.1"/>
    <property type="molecule type" value="Genomic_DNA"/>
</dbReference>
<dbReference type="PANTHER" id="PTHR33408">
    <property type="entry name" value="TRANSPOSASE"/>
    <property type="match status" value="1"/>
</dbReference>
<dbReference type="AlphaFoldDB" id="A0A839GM40"/>
<feature type="compositionally biased region" description="Polar residues" evidence="1">
    <location>
        <begin position="117"/>
        <end position="135"/>
    </location>
</feature>
<organism evidence="4 5">
    <name type="scientific">Rufibacter quisquiliarum</name>
    <dbReference type="NCBI Taxonomy" id="1549639"/>
    <lineage>
        <taxon>Bacteria</taxon>
        <taxon>Pseudomonadati</taxon>
        <taxon>Bacteroidota</taxon>
        <taxon>Cytophagia</taxon>
        <taxon>Cytophagales</taxon>
        <taxon>Hymenobacteraceae</taxon>
        <taxon>Rufibacter</taxon>
    </lineage>
</organism>
<proteinExistence type="predicted"/>
<keyword evidence="2" id="KW-0472">Membrane</keyword>
<evidence type="ECO:0000256" key="1">
    <source>
        <dbReference type="SAM" id="MobiDB-lite"/>
    </source>
</evidence>
<dbReference type="InterPro" id="IPR025668">
    <property type="entry name" value="Tnp_DDE_dom"/>
</dbReference>
<dbReference type="Proteomes" id="UP000563094">
    <property type="component" value="Unassembled WGS sequence"/>
</dbReference>
<evidence type="ECO:0000259" key="3">
    <source>
        <dbReference type="Pfam" id="PF13751"/>
    </source>
</evidence>
<name>A0A839GM40_9BACT</name>
<feature type="region of interest" description="Disordered" evidence="1">
    <location>
        <begin position="108"/>
        <end position="141"/>
    </location>
</feature>
<keyword evidence="5" id="KW-1185">Reference proteome</keyword>
<dbReference type="Pfam" id="PF13751">
    <property type="entry name" value="DDE_Tnp_1_6"/>
    <property type="match status" value="1"/>
</dbReference>
<reference evidence="4 5" key="1">
    <citation type="submission" date="2020-08" db="EMBL/GenBank/DDBJ databases">
        <title>Genomic Encyclopedia of Type Strains, Phase IV (KMG-IV): sequencing the most valuable type-strain genomes for metagenomic binning, comparative biology and taxonomic classification.</title>
        <authorList>
            <person name="Goeker M."/>
        </authorList>
    </citation>
    <scope>NUCLEOTIDE SEQUENCE [LARGE SCALE GENOMIC DNA]</scope>
    <source>
        <strain evidence="4 5">DSM 29854</strain>
    </source>
</reference>
<evidence type="ECO:0000313" key="4">
    <source>
        <dbReference type="EMBL" id="MBA9079912.1"/>
    </source>
</evidence>